<evidence type="ECO:0000256" key="4">
    <source>
        <dbReference type="ARBA" id="ARBA00023163"/>
    </source>
</evidence>
<proteinExistence type="predicted"/>
<keyword evidence="5" id="KW-0539">Nucleus</keyword>
<evidence type="ECO:0000256" key="2">
    <source>
        <dbReference type="ARBA" id="ARBA00022491"/>
    </source>
</evidence>
<dbReference type="GO" id="GO:0003677">
    <property type="term" value="F:DNA binding"/>
    <property type="evidence" value="ECO:0007669"/>
    <property type="project" value="InterPro"/>
</dbReference>
<feature type="region of interest" description="Disordered" evidence="6">
    <location>
        <begin position="66"/>
        <end position="111"/>
    </location>
</feature>
<comment type="subcellular location">
    <subcellularLocation>
        <location evidence="1">Nucleus</location>
    </subcellularLocation>
</comment>
<dbReference type="Gene3D" id="4.10.280.10">
    <property type="entry name" value="Helix-loop-helix DNA-binding domain"/>
    <property type="match status" value="2"/>
</dbReference>
<feature type="compositionally biased region" description="Basic and acidic residues" evidence="6">
    <location>
        <begin position="346"/>
        <end position="362"/>
    </location>
</feature>
<dbReference type="SMART" id="SM00353">
    <property type="entry name" value="HLH"/>
    <property type="match status" value="1"/>
</dbReference>
<reference evidence="8" key="1">
    <citation type="submission" date="2022-01" db="EMBL/GenBank/DDBJ databases">
        <authorList>
            <person name="Braso-Vives M."/>
        </authorList>
    </citation>
    <scope>NUCLEOTIDE SEQUENCE</scope>
</reference>
<accession>A0A8J9YXM9</accession>
<dbReference type="Proteomes" id="UP000838412">
    <property type="component" value="Chromosome 13"/>
</dbReference>
<keyword evidence="9" id="KW-1185">Reference proteome</keyword>
<dbReference type="SUPFAM" id="SSF158457">
    <property type="entry name" value="Orange domain-like"/>
    <property type="match status" value="1"/>
</dbReference>
<feature type="region of interest" description="Disordered" evidence="6">
    <location>
        <begin position="198"/>
        <end position="221"/>
    </location>
</feature>
<name>A0A8J9YXM9_BRALA</name>
<evidence type="ECO:0000313" key="9">
    <source>
        <dbReference type="Proteomes" id="UP000838412"/>
    </source>
</evidence>
<dbReference type="AlphaFoldDB" id="A0A8J9YXM9"/>
<dbReference type="PROSITE" id="PS51054">
    <property type="entry name" value="ORANGE"/>
    <property type="match status" value="1"/>
</dbReference>
<sequence length="688" mass="73995">MIEVKLRDAETGPEWILEISSHKIVERRRRHRINTCIAQLSQAIPAAFSKSVNRVCVEVTKRDGHTERGCDRRRTSRGLSPSPIANPPCLERSTPRTQHVMGSKDGVSWGEKERDNRHNWIINKAGRSGQFVRRLSCMHANESICQRASLACLPQRGRGGRAARNAPLVRNDLRRGLSGKLEKAEVLEMAVSYVKHIQSNMKGQENRDSNTGDPGDPKRDEVDMRHFEEGYRECVKEVARYLAEVEGMNPQDVRFLRLLCHLQTRGPAARGLSNGKFGSVINFGIREPGVRDNHLNQGANTSAQSVPLPSNVTVTSRFNRGLLTNGSRKCSSPVKAVPEEEEEEKMEDKSAEDTENADRRSASSEIDVVNGEATAPVLSPTTSVTTSSCSSDVTQTSPPTLSVAVASVGDSSPTSEAMSSPTSPSTSPPISVEASVTSTGSSATVTSHPTVTKSRLVTMLSSPCVSTATTGPVFMPNPLTSLANMHTSLVSGSTSGFRSTTPSTTLACPGPPAGPLVTFLPQLPVPGMQGKLLPATPRLVVDPMTGQQFFVPQYIQVPTHVQVNPTAANHVIVNPSHVASSSNQNPLSQVIPSANHGPLSHMISTSNQTGMNTMMQCPALVTLAPHSGLLSTSVMPDTADAMKHLPGQYLHGIPVANFDIPLATHAQTPPAPINPIRALENIARKHPR</sequence>
<dbReference type="Gene3D" id="6.10.250.980">
    <property type="match status" value="1"/>
</dbReference>
<feature type="region of interest" description="Disordered" evidence="6">
    <location>
        <begin position="322"/>
        <end position="447"/>
    </location>
</feature>
<dbReference type="InterPro" id="IPR050370">
    <property type="entry name" value="HES_HEY"/>
</dbReference>
<dbReference type="GO" id="GO:0005634">
    <property type="term" value="C:nucleus"/>
    <property type="evidence" value="ECO:0007669"/>
    <property type="project" value="UniProtKB-SubCell"/>
</dbReference>
<keyword evidence="3" id="KW-0805">Transcription regulation</keyword>
<dbReference type="InterPro" id="IPR003650">
    <property type="entry name" value="Orange_dom"/>
</dbReference>
<feature type="compositionally biased region" description="Basic and acidic residues" evidence="6">
    <location>
        <begin position="204"/>
        <end position="221"/>
    </location>
</feature>
<dbReference type="PANTHER" id="PTHR10985">
    <property type="entry name" value="BASIC HELIX-LOOP-HELIX TRANSCRIPTION FACTOR, HES-RELATED"/>
    <property type="match status" value="1"/>
</dbReference>
<dbReference type="SUPFAM" id="SSF47459">
    <property type="entry name" value="HLH, helix-loop-helix DNA-binding domain"/>
    <property type="match status" value="1"/>
</dbReference>
<keyword evidence="2" id="KW-0678">Repressor</keyword>
<dbReference type="OrthoDB" id="6371181at2759"/>
<feature type="compositionally biased region" description="Low complexity" evidence="6">
    <location>
        <begin position="374"/>
        <end position="398"/>
    </location>
</feature>
<dbReference type="GO" id="GO:0046983">
    <property type="term" value="F:protein dimerization activity"/>
    <property type="evidence" value="ECO:0007669"/>
    <property type="project" value="InterPro"/>
</dbReference>
<dbReference type="InterPro" id="IPR036638">
    <property type="entry name" value="HLH_DNA-bd_sf"/>
</dbReference>
<dbReference type="Pfam" id="PF00010">
    <property type="entry name" value="HLH"/>
    <property type="match status" value="1"/>
</dbReference>
<evidence type="ECO:0000256" key="3">
    <source>
        <dbReference type="ARBA" id="ARBA00023015"/>
    </source>
</evidence>
<dbReference type="GO" id="GO:0006355">
    <property type="term" value="P:regulation of DNA-templated transcription"/>
    <property type="evidence" value="ECO:0007669"/>
    <property type="project" value="InterPro"/>
</dbReference>
<feature type="domain" description="Orange" evidence="7">
    <location>
        <begin position="227"/>
        <end position="262"/>
    </location>
</feature>
<keyword evidence="4" id="KW-0804">Transcription</keyword>
<dbReference type="Pfam" id="PF07527">
    <property type="entry name" value="Hairy_orange"/>
    <property type="match status" value="1"/>
</dbReference>
<organism evidence="8 9">
    <name type="scientific">Branchiostoma lanceolatum</name>
    <name type="common">Common lancelet</name>
    <name type="synonym">Amphioxus lanceolatum</name>
    <dbReference type="NCBI Taxonomy" id="7740"/>
    <lineage>
        <taxon>Eukaryota</taxon>
        <taxon>Metazoa</taxon>
        <taxon>Chordata</taxon>
        <taxon>Cephalochordata</taxon>
        <taxon>Leptocardii</taxon>
        <taxon>Amphioxiformes</taxon>
        <taxon>Branchiostomatidae</taxon>
        <taxon>Branchiostoma</taxon>
    </lineage>
</organism>
<evidence type="ECO:0000256" key="1">
    <source>
        <dbReference type="ARBA" id="ARBA00004123"/>
    </source>
</evidence>
<dbReference type="SMART" id="SM00511">
    <property type="entry name" value="ORANGE"/>
    <property type="match status" value="1"/>
</dbReference>
<evidence type="ECO:0000256" key="5">
    <source>
        <dbReference type="ARBA" id="ARBA00023242"/>
    </source>
</evidence>
<evidence type="ECO:0000259" key="7">
    <source>
        <dbReference type="PROSITE" id="PS51054"/>
    </source>
</evidence>
<feature type="compositionally biased region" description="Low complexity" evidence="6">
    <location>
        <begin position="411"/>
        <end position="447"/>
    </location>
</feature>
<dbReference type="InterPro" id="IPR011598">
    <property type="entry name" value="bHLH_dom"/>
</dbReference>
<dbReference type="EMBL" id="OV696698">
    <property type="protein sequence ID" value="CAH1243568.1"/>
    <property type="molecule type" value="Genomic_DNA"/>
</dbReference>
<evidence type="ECO:0000256" key="6">
    <source>
        <dbReference type="SAM" id="MobiDB-lite"/>
    </source>
</evidence>
<gene>
    <name evidence="8" type="primary">HEY2</name>
    <name evidence="8" type="ORF">BLAG_LOCUS6500</name>
</gene>
<protein>
    <submittedName>
        <fullName evidence="8">HEY2 protein</fullName>
    </submittedName>
</protein>
<evidence type="ECO:0000313" key="8">
    <source>
        <dbReference type="EMBL" id="CAH1243568.1"/>
    </source>
</evidence>